<dbReference type="EMBL" id="GBXM01060349">
    <property type="protein sequence ID" value="JAH48228.1"/>
    <property type="molecule type" value="Transcribed_RNA"/>
</dbReference>
<reference evidence="1" key="2">
    <citation type="journal article" date="2015" name="Fish Shellfish Immunol.">
        <title>Early steps in the European eel (Anguilla anguilla)-Vibrio vulnificus interaction in the gills: Role of the RtxA13 toxin.</title>
        <authorList>
            <person name="Callol A."/>
            <person name="Pajuelo D."/>
            <person name="Ebbesson L."/>
            <person name="Teles M."/>
            <person name="MacKenzie S."/>
            <person name="Amaro C."/>
        </authorList>
    </citation>
    <scope>NUCLEOTIDE SEQUENCE</scope>
</reference>
<organism evidence="1">
    <name type="scientific">Anguilla anguilla</name>
    <name type="common">European freshwater eel</name>
    <name type="synonym">Muraena anguilla</name>
    <dbReference type="NCBI Taxonomy" id="7936"/>
    <lineage>
        <taxon>Eukaryota</taxon>
        <taxon>Metazoa</taxon>
        <taxon>Chordata</taxon>
        <taxon>Craniata</taxon>
        <taxon>Vertebrata</taxon>
        <taxon>Euteleostomi</taxon>
        <taxon>Actinopterygii</taxon>
        <taxon>Neopterygii</taxon>
        <taxon>Teleostei</taxon>
        <taxon>Anguilliformes</taxon>
        <taxon>Anguillidae</taxon>
        <taxon>Anguilla</taxon>
    </lineage>
</organism>
<proteinExistence type="predicted"/>
<reference evidence="1" key="1">
    <citation type="submission" date="2014-11" db="EMBL/GenBank/DDBJ databases">
        <authorList>
            <person name="Amaro Gonzalez C."/>
        </authorList>
    </citation>
    <scope>NUCLEOTIDE SEQUENCE</scope>
</reference>
<dbReference type="AlphaFoldDB" id="A0A0E9T6C4"/>
<protein>
    <submittedName>
        <fullName evidence="1">Uncharacterized protein</fullName>
    </submittedName>
</protein>
<name>A0A0E9T6C4_ANGAN</name>
<sequence>MFHTSTTLLELKVTMRMQEDRRWRYKYCTRSFCW</sequence>
<evidence type="ECO:0000313" key="1">
    <source>
        <dbReference type="EMBL" id="JAH48228.1"/>
    </source>
</evidence>
<accession>A0A0E9T6C4</accession>